<sequence length="71" mass="7366">MIDISNQPALATSSAAMIVSTPGKAEAVDRARRRSRPMVAPCPAACRRPAPFGWARDAARLGPAGDFAAST</sequence>
<dbReference type="AlphaFoldDB" id="A0A0B6RIN9"/>
<gene>
    <name evidence="1" type="ORF">BGL_1c06770</name>
</gene>
<reference evidence="1 2" key="2">
    <citation type="journal article" date="2016" name="Appl. Microbiol. Biotechnol.">
        <title>Mutations improving production and secretion of extracellular lipase by Burkholderia glumae PG1.</title>
        <authorList>
            <person name="Knapp A."/>
            <person name="Voget S."/>
            <person name="Gao R."/>
            <person name="Zaburannyi N."/>
            <person name="Krysciak D."/>
            <person name="Breuer M."/>
            <person name="Hauer B."/>
            <person name="Streit W.R."/>
            <person name="Muller R."/>
            <person name="Daniel R."/>
            <person name="Jaeger K.E."/>
        </authorList>
    </citation>
    <scope>NUCLEOTIDE SEQUENCE [LARGE SCALE GENOMIC DNA]</scope>
    <source>
        <strain evidence="1 2">PG1</strain>
    </source>
</reference>
<name>A0A0B6RIN9_BURPL</name>
<dbReference type="KEGG" id="bgp:BGL_1c06770"/>
<evidence type="ECO:0000313" key="2">
    <source>
        <dbReference type="Proteomes" id="UP000031838"/>
    </source>
</evidence>
<evidence type="ECO:0000313" key="1">
    <source>
        <dbReference type="EMBL" id="AJK45212.1"/>
    </source>
</evidence>
<proteinExistence type="predicted"/>
<accession>A0A0B6RIN9</accession>
<dbReference type="HOGENOM" id="CLU_2732199_0_0_4"/>
<reference evidence="2" key="1">
    <citation type="submission" date="2011-03" db="EMBL/GenBank/DDBJ databases">
        <authorList>
            <person name="Voget S."/>
            <person name="Streit W.R."/>
            <person name="Jaeger K.E."/>
            <person name="Daniel R."/>
        </authorList>
    </citation>
    <scope>NUCLEOTIDE SEQUENCE [LARGE SCALE GENOMIC DNA]</scope>
    <source>
        <strain evidence="2">PG1</strain>
    </source>
</reference>
<dbReference type="EMBL" id="CP002580">
    <property type="protein sequence ID" value="AJK45212.1"/>
    <property type="molecule type" value="Genomic_DNA"/>
</dbReference>
<keyword evidence="2" id="KW-1185">Reference proteome</keyword>
<dbReference type="Proteomes" id="UP000031838">
    <property type="component" value="Chromosome 1"/>
</dbReference>
<protein>
    <submittedName>
        <fullName evidence="1">Uncharacterized protein</fullName>
    </submittedName>
</protein>
<organism evidence="1 2">
    <name type="scientific">Burkholderia plantarii</name>
    <dbReference type="NCBI Taxonomy" id="41899"/>
    <lineage>
        <taxon>Bacteria</taxon>
        <taxon>Pseudomonadati</taxon>
        <taxon>Pseudomonadota</taxon>
        <taxon>Betaproteobacteria</taxon>
        <taxon>Burkholderiales</taxon>
        <taxon>Burkholderiaceae</taxon>
        <taxon>Burkholderia</taxon>
    </lineage>
</organism>